<evidence type="ECO:0000313" key="3">
    <source>
        <dbReference type="Proteomes" id="UP000199352"/>
    </source>
</evidence>
<protein>
    <submittedName>
        <fullName evidence="2">Uncharacterized protein</fullName>
    </submittedName>
</protein>
<evidence type="ECO:0000256" key="1">
    <source>
        <dbReference type="SAM" id="MobiDB-lite"/>
    </source>
</evidence>
<name>A0A1H9KZ99_9PSEU</name>
<keyword evidence="3" id="KW-1185">Reference proteome</keyword>
<gene>
    <name evidence="2" type="ORF">SAMN05216188_107171</name>
</gene>
<proteinExistence type="predicted"/>
<dbReference type="Proteomes" id="UP000199352">
    <property type="component" value="Unassembled WGS sequence"/>
</dbReference>
<dbReference type="STRING" id="402600.SAMN05216188_107171"/>
<organism evidence="2 3">
    <name type="scientific">Lentzea xinjiangensis</name>
    <dbReference type="NCBI Taxonomy" id="402600"/>
    <lineage>
        <taxon>Bacteria</taxon>
        <taxon>Bacillati</taxon>
        <taxon>Actinomycetota</taxon>
        <taxon>Actinomycetes</taxon>
        <taxon>Pseudonocardiales</taxon>
        <taxon>Pseudonocardiaceae</taxon>
        <taxon>Lentzea</taxon>
    </lineage>
</organism>
<sequence>MISWPSRVRTLTAFWISWPFSVPTFDEPVTPPASLAQEASTALRVISPPSSVAPSTRAVATVRPVAGSRGQSACRALTEPLPPPSVPWAVTHSSWVPALSGGVVTVWSTVAGPSCDRPGVIGMSAPLFTFSVSWVSLEAMTPGTTSGSCATSCTSVQVPPVAWAILRSEPWVPGLSQAARSVLPDRSEETARAGADTAGHRSAPGQDPVGPMPVRPSWTPRLGKNRVP</sequence>
<feature type="region of interest" description="Disordered" evidence="1">
    <location>
        <begin position="180"/>
        <end position="228"/>
    </location>
</feature>
<accession>A0A1H9KZ99</accession>
<reference evidence="3" key="1">
    <citation type="submission" date="2016-10" db="EMBL/GenBank/DDBJ databases">
        <authorList>
            <person name="Varghese N."/>
            <person name="Submissions S."/>
        </authorList>
    </citation>
    <scope>NUCLEOTIDE SEQUENCE [LARGE SCALE GENOMIC DNA]</scope>
    <source>
        <strain evidence="3">CGMCC 4.3525</strain>
    </source>
</reference>
<evidence type="ECO:0000313" key="2">
    <source>
        <dbReference type="EMBL" id="SER04103.1"/>
    </source>
</evidence>
<dbReference type="EMBL" id="FOFR01000007">
    <property type="protein sequence ID" value="SER04103.1"/>
    <property type="molecule type" value="Genomic_DNA"/>
</dbReference>
<dbReference type="AlphaFoldDB" id="A0A1H9KZ99"/>